<dbReference type="EMBL" id="SQQU01000506">
    <property type="protein sequence ID" value="MQS34042.1"/>
    <property type="molecule type" value="Genomic_DNA"/>
</dbReference>
<evidence type="ECO:0000256" key="5">
    <source>
        <dbReference type="ARBA" id="ARBA00023136"/>
    </source>
</evidence>
<evidence type="ECO:0000256" key="2">
    <source>
        <dbReference type="ARBA" id="ARBA00022475"/>
    </source>
</evidence>
<dbReference type="AlphaFoldDB" id="A0AA44A540"/>
<keyword evidence="3" id="KW-0479">Metal-binding</keyword>
<gene>
    <name evidence="6" type="ORF">E4K51_29120</name>
</gene>
<evidence type="ECO:0000256" key="1">
    <source>
        <dbReference type="ARBA" id="ARBA00022448"/>
    </source>
</evidence>
<evidence type="ECO:0000313" key="7">
    <source>
        <dbReference type="Proteomes" id="UP000460351"/>
    </source>
</evidence>
<feature type="non-terminal residue" evidence="6">
    <location>
        <position position="1"/>
    </location>
</feature>
<keyword evidence="4" id="KW-0862">Zinc</keyword>
<dbReference type="Proteomes" id="UP000460351">
    <property type="component" value="Unassembled WGS sequence"/>
</dbReference>
<dbReference type="GO" id="GO:0046872">
    <property type="term" value="F:metal ion binding"/>
    <property type="evidence" value="ECO:0007669"/>
    <property type="project" value="UniProtKB-KW"/>
</dbReference>
<comment type="caution">
    <text evidence="6">The sequence shown here is derived from an EMBL/GenBank/DDBJ whole genome shotgun (WGS) entry which is preliminary data.</text>
</comment>
<evidence type="ECO:0000313" key="6">
    <source>
        <dbReference type="EMBL" id="MQS34042.1"/>
    </source>
</evidence>
<accession>A0AA44A540</accession>
<dbReference type="InterPro" id="IPR018752">
    <property type="entry name" value="DabA"/>
</dbReference>
<dbReference type="PANTHER" id="PTHR38344">
    <property type="entry name" value="UPF0753 PROTEIN AQ_863"/>
    <property type="match status" value="1"/>
</dbReference>
<keyword evidence="5" id="KW-0472">Membrane</keyword>
<dbReference type="Pfam" id="PF10070">
    <property type="entry name" value="DabA"/>
    <property type="match status" value="1"/>
</dbReference>
<keyword evidence="2" id="KW-1003">Cell membrane</keyword>
<dbReference type="PANTHER" id="PTHR38344:SF1">
    <property type="entry name" value="INORGANIC CARBON TRANSPORTER SUBUNIT DABA-RELATED"/>
    <property type="match status" value="1"/>
</dbReference>
<proteinExistence type="predicted"/>
<name>A0AA44A540_ECOLX</name>
<protein>
    <submittedName>
        <fullName evidence="6">DUF2309 family protein</fullName>
    </submittedName>
</protein>
<organism evidence="6 7">
    <name type="scientific">Escherichia coli</name>
    <dbReference type="NCBI Taxonomy" id="562"/>
    <lineage>
        <taxon>Bacteria</taxon>
        <taxon>Pseudomonadati</taxon>
        <taxon>Pseudomonadota</taxon>
        <taxon>Gammaproteobacteria</taxon>
        <taxon>Enterobacterales</taxon>
        <taxon>Enterobacteriaceae</taxon>
        <taxon>Escherichia</taxon>
    </lineage>
</organism>
<sequence>DGTLLNTIISGPALVAQWINLQYYASTVAPHFYGSGNKATQTVTSGVGVMQGNASDLMYGLSWQSVMAADRTMYHSPIRLLVVIQAPDYVVARLLANNEHFARKVSNHWLRLMSVNEDGRFKSWI</sequence>
<keyword evidence="1" id="KW-0813">Transport</keyword>
<reference evidence="6 7" key="1">
    <citation type="journal article" date="2019" name="Microorganisms">
        <title>Characteristics of Carbapenem-Resistant and Colistin-Resistant Escherichia coli Co-Producing NDM-1 and MCR-1 from Pig Farms in China.</title>
        <authorList>
            <person name="Peng Z."/>
            <person name="Li X."/>
            <person name="Hu Z."/>
            <person name="Li Z."/>
            <person name="Lv Y."/>
            <person name="Lei M."/>
            <person name="Wu B."/>
            <person name="Chen H."/>
            <person name="Wang X."/>
        </authorList>
    </citation>
    <scope>NUCLEOTIDE SEQUENCE [LARGE SCALE GENOMIC DNA]</scope>
    <source>
        <strain evidence="6 7">RXD010</strain>
    </source>
</reference>
<evidence type="ECO:0000256" key="4">
    <source>
        <dbReference type="ARBA" id="ARBA00022833"/>
    </source>
</evidence>
<evidence type="ECO:0000256" key="3">
    <source>
        <dbReference type="ARBA" id="ARBA00022723"/>
    </source>
</evidence>